<dbReference type="PANTHER" id="PTHR40660:SF1">
    <property type="entry name" value="5'-PHOSPHATE OXIDASE PUTATIVE DOMAIN-CONTAINING PROTEIN-RELATED"/>
    <property type="match status" value="1"/>
</dbReference>
<protein>
    <recommendedName>
        <fullName evidence="1">GAF domain-containing protein</fullName>
    </recommendedName>
</protein>
<accession>A0A7W6PA62</accession>
<dbReference type="SUPFAM" id="SSF50475">
    <property type="entry name" value="FMN-binding split barrel"/>
    <property type="match status" value="1"/>
</dbReference>
<gene>
    <name evidence="2" type="ORF">GGR30_001003</name>
</gene>
<dbReference type="InterPro" id="IPR029016">
    <property type="entry name" value="GAF-like_dom_sf"/>
</dbReference>
<proteinExistence type="predicted"/>
<dbReference type="Pfam" id="PF01243">
    <property type="entry name" value="PNPOx_N"/>
    <property type="match status" value="1"/>
</dbReference>
<dbReference type="SUPFAM" id="SSF55781">
    <property type="entry name" value="GAF domain-like"/>
    <property type="match status" value="1"/>
</dbReference>
<evidence type="ECO:0000313" key="2">
    <source>
        <dbReference type="EMBL" id="MBB4121092.1"/>
    </source>
</evidence>
<dbReference type="EMBL" id="JACIDZ010000002">
    <property type="protein sequence ID" value="MBB4121092.1"/>
    <property type="molecule type" value="Genomic_DNA"/>
</dbReference>
<dbReference type="PANTHER" id="PTHR40660">
    <property type="entry name" value="5'-PHOSPHATE OXIDASE PUTATIVE DOMAIN-CONTAINING PROTEIN-RELATED"/>
    <property type="match status" value="1"/>
</dbReference>
<dbReference type="RefSeq" id="WP_183483164.1">
    <property type="nucleotide sequence ID" value="NZ_JACIDZ010000002.1"/>
</dbReference>
<comment type="caution">
    <text evidence="2">The sequence shown here is derived from an EMBL/GenBank/DDBJ whole genome shotgun (WGS) entry which is preliminary data.</text>
</comment>
<organism evidence="2 3">
    <name type="scientific">Martelella radicis</name>
    <dbReference type="NCBI Taxonomy" id="1397476"/>
    <lineage>
        <taxon>Bacteria</taxon>
        <taxon>Pseudomonadati</taxon>
        <taxon>Pseudomonadota</taxon>
        <taxon>Alphaproteobacteria</taxon>
        <taxon>Hyphomicrobiales</taxon>
        <taxon>Aurantimonadaceae</taxon>
        <taxon>Martelella</taxon>
    </lineage>
</organism>
<dbReference type="Pfam" id="PF13185">
    <property type="entry name" value="GAF_2"/>
    <property type="match status" value="1"/>
</dbReference>
<evidence type="ECO:0000259" key="1">
    <source>
        <dbReference type="SMART" id="SM00065"/>
    </source>
</evidence>
<dbReference type="InterPro" id="IPR012349">
    <property type="entry name" value="Split_barrel_FMN-bd"/>
</dbReference>
<sequence>MIALETIRDAFEGIMPSVIATTDASGTPNLSYLSHVYYVDAGHVALSNQFFSKTAANVRANGRANLIVIDGRTGLQHRLDLFFDRSEAAGTVFERVSAHLDVMAALQGKSGMLKLKAVDIYRVLDCVRIDPVAPLDTPDPDIPPPEDHLPHLAAVVSAIDAAEDTETMLDRALEMLDRRFGFRHTMLMIADGDRLTTLASRGYPHYGIGAEIAFGDGIIGIAAERRRTIRISDMRRGQRYVSAVAAAIGREHEDIPLPLLEEPQTQMAVPLLFRSRLIGVLFSESETSFSFSHADETALEIIAGHIAAGLVLAELTSPENEAGTAAPADATSGEGPDFRVTYVQRDGSVFIDNDYVIRGVPGRLLHCFLKTRAETGRSEFSNREIRRDRTILLPEYKDNLEARLILLRRRLEERGGPVRIERPARGIIRLIVDGHYAIERVEET</sequence>
<dbReference type="Gene3D" id="2.30.110.10">
    <property type="entry name" value="Electron Transport, Fmn-binding Protein, Chain A"/>
    <property type="match status" value="1"/>
</dbReference>
<dbReference type="SMART" id="SM00065">
    <property type="entry name" value="GAF"/>
    <property type="match status" value="1"/>
</dbReference>
<name>A0A7W6PA62_9HYPH</name>
<feature type="domain" description="GAF" evidence="1">
    <location>
        <begin position="164"/>
        <end position="320"/>
    </location>
</feature>
<dbReference type="AlphaFoldDB" id="A0A7W6PA62"/>
<keyword evidence="3" id="KW-1185">Reference proteome</keyword>
<dbReference type="Gene3D" id="3.30.450.40">
    <property type="match status" value="1"/>
</dbReference>
<dbReference type="InterPro" id="IPR003018">
    <property type="entry name" value="GAF"/>
</dbReference>
<reference evidence="2 3" key="1">
    <citation type="submission" date="2020-08" db="EMBL/GenBank/DDBJ databases">
        <title>Genomic Encyclopedia of Type Strains, Phase IV (KMG-IV): sequencing the most valuable type-strain genomes for metagenomic binning, comparative biology and taxonomic classification.</title>
        <authorList>
            <person name="Goeker M."/>
        </authorList>
    </citation>
    <scope>NUCLEOTIDE SEQUENCE [LARGE SCALE GENOMIC DNA]</scope>
    <source>
        <strain evidence="2 3">DSM 28101</strain>
    </source>
</reference>
<dbReference type="Proteomes" id="UP000530571">
    <property type="component" value="Unassembled WGS sequence"/>
</dbReference>
<evidence type="ECO:0000313" key="3">
    <source>
        <dbReference type="Proteomes" id="UP000530571"/>
    </source>
</evidence>
<dbReference type="InterPro" id="IPR011576">
    <property type="entry name" value="Pyridox_Oxase_N"/>
</dbReference>